<feature type="transmembrane region" description="Helical" evidence="11">
    <location>
        <begin position="242"/>
        <end position="266"/>
    </location>
</feature>
<dbReference type="FunFam" id="1.20.1250.20:FF:000001">
    <property type="entry name" value="Dicarboxylate MFS transporter"/>
    <property type="match status" value="1"/>
</dbReference>
<feature type="transmembrane region" description="Helical" evidence="11">
    <location>
        <begin position="154"/>
        <end position="176"/>
    </location>
</feature>
<sequence>MASQDADGQPVSTRKIALASLVGTTIEWYDLFIYTTAAAVAFNVLFFPSFDPLMGTLFAFSTYATAYIARPVGGIVFGHIGDRVGRKKTLTLTLMIMGIATFMVGLLPTYDSIGVLAPILLVTLRFMQGLGLGGEWGGAVLMAVEHAPDSKKGFFGSWVQMGVPAGVILANLVWLAVAMLSEEDLLAWGWRVPFLLSVTLIIVGMWVRARVLETPTFEKNSAQREEVKLPIVEVFRDYWKQVLLTAGAYFGTGVVFTVLVAFGLTYGTVELGLSRSTMLTVIIIAAAANFALLPVFGALSDRIDRKKVYTAGLAGMGVLSFPLFWLMNMGSFWTVLLGYLLIIVPFSASYGPQSTFFAQVFKGRVRYSGLSVSYQLGAVLGSALTPIATTALLALTGESSSVAWYMVASCAISFVCALGVRSQPWEGHAADESAPVATTADQH</sequence>
<evidence type="ECO:0000256" key="4">
    <source>
        <dbReference type="ARBA" id="ARBA00022475"/>
    </source>
</evidence>
<evidence type="ECO:0000256" key="6">
    <source>
        <dbReference type="ARBA" id="ARBA00022847"/>
    </source>
</evidence>
<evidence type="ECO:0000256" key="10">
    <source>
        <dbReference type="ARBA" id="ARBA00039918"/>
    </source>
</evidence>
<feature type="transmembrane region" description="Helical" evidence="11">
    <location>
        <begin position="332"/>
        <end position="351"/>
    </location>
</feature>
<dbReference type="InterPro" id="IPR020846">
    <property type="entry name" value="MFS_dom"/>
</dbReference>
<evidence type="ECO:0000313" key="13">
    <source>
        <dbReference type="EMBL" id="KOS57602.1"/>
    </source>
</evidence>
<dbReference type="PATRIC" id="fig|1441923.3.peg.842"/>
<feature type="transmembrane region" description="Helical" evidence="11">
    <location>
        <begin position="56"/>
        <end position="77"/>
    </location>
</feature>
<evidence type="ECO:0000256" key="9">
    <source>
        <dbReference type="ARBA" id="ARBA00037295"/>
    </source>
</evidence>
<evidence type="ECO:0000256" key="1">
    <source>
        <dbReference type="ARBA" id="ARBA00004651"/>
    </source>
</evidence>
<evidence type="ECO:0000256" key="3">
    <source>
        <dbReference type="ARBA" id="ARBA00022448"/>
    </source>
</evidence>
<dbReference type="CDD" id="cd17369">
    <property type="entry name" value="MFS_ShiA_like"/>
    <property type="match status" value="1"/>
</dbReference>
<evidence type="ECO:0000256" key="2">
    <source>
        <dbReference type="ARBA" id="ARBA00008240"/>
    </source>
</evidence>
<dbReference type="PANTHER" id="PTHR43045">
    <property type="entry name" value="SHIKIMATE TRANSPORTER"/>
    <property type="match status" value="1"/>
</dbReference>
<feature type="transmembrane region" description="Helical" evidence="11">
    <location>
        <begin position="89"/>
        <end position="107"/>
    </location>
</feature>
<feature type="transmembrane region" description="Helical" evidence="11">
    <location>
        <begin position="402"/>
        <end position="420"/>
    </location>
</feature>
<keyword evidence="5 11" id="KW-0812">Transmembrane</keyword>
<comment type="similarity">
    <text evidence="2">Belongs to the major facilitator superfamily. Metabolite:H+ Symporter (MHS) family (TC 2.A.1.6) family.</text>
</comment>
<dbReference type="Pfam" id="PF07690">
    <property type="entry name" value="MFS_1"/>
    <property type="match status" value="1"/>
</dbReference>
<proteinExistence type="inferred from homology"/>
<feature type="transmembrane region" description="Helical" evidence="11">
    <location>
        <begin position="188"/>
        <end position="207"/>
    </location>
</feature>
<reference evidence="14" key="2">
    <citation type="submission" date="2015-01" db="EMBL/GenBank/DDBJ databases">
        <title>Draft genome sequence of potential hydrocarbon metabolising strain of Rhodococcus rhodochrous.</title>
        <authorList>
            <person name="Aggarwal R.K."/>
            <person name="Dawar C."/>
        </authorList>
    </citation>
    <scope>NUCLEOTIDE SEQUENCE [LARGE SCALE GENOMIC DNA]</scope>
    <source>
        <strain evidence="14">KG-21</strain>
    </source>
</reference>
<dbReference type="GO" id="GO:0005886">
    <property type="term" value="C:plasma membrane"/>
    <property type="evidence" value="ECO:0007669"/>
    <property type="project" value="UniProtKB-SubCell"/>
</dbReference>
<dbReference type="InterPro" id="IPR036259">
    <property type="entry name" value="MFS_trans_sf"/>
</dbReference>
<keyword evidence="3" id="KW-0813">Transport</keyword>
<comment type="caution">
    <text evidence="13">The sequence shown here is derived from an EMBL/GenBank/DDBJ whole genome shotgun (WGS) entry which is preliminary data.</text>
</comment>
<dbReference type="InterPro" id="IPR011701">
    <property type="entry name" value="MFS"/>
</dbReference>
<comment type="function">
    <text evidence="9">May be a proton symporter involved in the uptake of osmolytes such as proline and glycine betaine.</text>
</comment>
<feature type="transmembrane region" description="Helical" evidence="11">
    <location>
        <begin position="113"/>
        <end position="133"/>
    </location>
</feature>
<keyword evidence="7 11" id="KW-1133">Transmembrane helix</keyword>
<dbReference type="SUPFAM" id="SSF103473">
    <property type="entry name" value="MFS general substrate transporter"/>
    <property type="match status" value="1"/>
</dbReference>
<evidence type="ECO:0000256" key="11">
    <source>
        <dbReference type="SAM" id="Phobius"/>
    </source>
</evidence>
<feature type="domain" description="Major facilitator superfamily (MFS) profile" evidence="12">
    <location>
        <begin position="16"/>
        <end position="425"/>
    </location>
</feature>
<comment type="subcellular location">
    <subcellularLocation>
        <location evidence="1">Cell membrane</location>
        <topology evidence="1">Multi-pass membrane protein</topology>
    </subcellularLocation>
</comment>
<keyword evidence="4" id="KW-1003">Cell membrane</keyword>
<organism evidence="13 14">
    <name type="scientific">Rhodococcus rhodochrous KG-21</name>
    <dbReference type="NCBI Taxonomy" id="1441923"/>
    <lineage>
        <taxon>Bacteria</taxon>
        <taxon>Bacillati</taxon>
        <taxon>Actinomycetota</taxon>
        <taxon>Actinomycetes</taxon>
        <taxon>Mycobacteriales</taxon>
        <taxon>Nocardiaceae</taxon>
        <taxon>Rhodococcus</taxon>
    </lineage>
</organism>
<dbReference type="PANTHER" id="PTHR43045:SF1">
    <property type="entry name" value="SHIKIMATE TRANSPORTER"/>
    <property type="match status" value="1"/>
</dbReference>
<evidence type="ECO:0000313" key="14">
    <source>
        <dbReference type="Proteomes" id="UP000037712"/>
    </source>
</evidence>
<feature type="transmembrane region" description="Helical" evidence="11">
    <location>
        <begin position="308"/>
        <end position="326"/>
    </location>
</feature>
<feature type="transmembrane region" description="Helical" evidence="11">
    <location>
        <begin position="278"/>
        <end position="296"/>
    </location>
</feature>
<gene>
    <name evidence="13" type="ORF">Z051_03775</name>
</gene>
<dbReference type="Gene3D" id="1.20.1250.20">
    <property type="entry name" value="MFS general substrate transporter like domains"/>
    <property type="match status" value="2"/>
</dbReference>
<name>A0A0M8PQQ7_RHORH</name>
<dbReference type="AlphaFoldDB" id="A0A0M8PQQ7"/>
<evidence type="ECO:0000259" key="12">
    <source>
        <dbReference type="PROSITE" id="PS50850"/>
    </source>
</evidence>
<accession>A0A0M8PQQ7</accession>
<feature type="transmembrane region" description="Helical" evidence="11">
    <location>
        <begin position="372"/>
        <end position="396"/>
    </location>
</feature>
<dbReference type="GO" id="GO:0015293">
    <property type="term" value="F:symporter activity"/>
    <property type="evidence" value="ECO:0007669"/>
    <property type="project" value="UniProtKB-KW"/>
</dbReference>
<evidence type="ECO:0000256" key="5">
    <source>
        <dbReference type="ARBA" id="ARBA00022692"/>
    </source>
</evidence>
<dbReference type="EMBL" id="AZYO01000004">
    <property type="protein sequence ID" value="KOS57602.1"/>
    <property type="molecule type" value="Genomic_DNA"/>
</dbReference>
<keyword evidence="8 11" id="KW-0472">Membrane</keyword>
<protein>
    <recommendedName>
        <fullName evidence="10">Putative proline/betaine transporter</fullName>
    </recommendedName>
</protein>
<evidence type="ECO:0000256" key="8">
    <source>
        <dbReference type="ARBA" id="ARBA00023136"/>
    </source>
</evidence>
<keyword evidence="6" id="KW-0769">Symport</keyword>
<reference evidence="13 14" key="1">
    <citation type="journal article" date="2015" name="Genome Announc.">
        <title>Draft Genome Sequence of Rhodococcus rhodochrous Strain KG-21, a Soil Isolate from Oil Fields of Krishna-Godavari Basin, India.</title>
        <authorList>
            <person name="Dawar C."/>
            <person name="Aggarwal R.K."/>
        </authorList>
    </citation>
    <scope>NUCLEOTIDE SEQUENCE [LARGE SCALE GENOMIC DNA]</scope>
    <source>
        <strain evidence="13 14">KG-21</strain>
    </source>
</reference>
<dbReference type="Proteomes" id="UP000037712">
    <property type="component" value="Unassembled WGS sequence"/>
</dbReference>
<evidence type="ECO:0000256" key="7">
    <source>
        <dbReference type="ARBA" id="ARBA00022989"/>
    </source>
</evidence>
<dbReference type="PROSITE" id="PS50850">
    <property type="entry name" value="MFS"/>
    <property type="match status" value="1"/>
</dbReference>